<dbReference type="AlphaFoldDB" id="A0A565CEE8"/>
<evidence type="ECO:0000313" key="1">
    <source>
        <dbReference type="EMBL" id="VVB11989.1"/>
    </source>
</evidence>
<keyword evidence="2" id="KW-1185">Reference proteome</keyword>
<organism evidence="1 2">
    <name type="scientific">Arabis nemorensis</name>
    <dbReference type="NCBI Taxonomy" id="586526"/>
    <lineage>
        <taxon>Eukaryota</taxon>
        <taxon>Viridiplantae</taxon>
        <taxon>Streptophyta</taxon>
        <taxon>Embryophyta</taxon>
        <taxon>Tracheophyta</taxon>
        <taxon>Spermatophyta</taxon>
        <taxon>Magnoliopsida</taxon>
        <taxon>eudicotyledons</taxon>
        <taxon>Gunneridae</taxon>
        <taxon>Pentapetalae</taxon>
        <taxon>rosids</taxon>
        <taxon>malvids</taxon>
        <taxon>Brassicales</taxon>
        <taxon>Brassicaceae</taxon>
        <taxon>Arabideae</taxon>
        <taxon>Arabis</taxon>
    </lineage>
</organism>
<protein>
    <submittedName>
        <fullName evidence="1">Uncharacterized protein</fullName>
    </submittedName>
</protein>
<accession>A0A565CEE8</accession>
<sequence>MTWMVVSQSDVIATQSCLPGNREVDETVASYLVQQIHTLIWELTDVNNAFNKVSLENHRLREQVLLLGRLPD</sequence>
<evidence type="ECO:0000313" key="2">
    <source>
        <dbReference type="Proteomes" id="UP000489600"/>
    </source>
</evidence>
<comment type="caution">
    <text evidence="1">The sequence shown here is derived from an EMBL/GenBank/DDBJ whole genome shotgun (WGS) entry which is preliminary data.</text>
</comment>
<reference evidence="1" key="1">
    <citation type="submission" date="2019-07" db="EMBL/GenBank/DDBJ databases">
        <authorList>
            <person name="Dittberner H."/>
        </authorList>
    </citation>
    <scope>NUCLEOTIDE SEQUENCE [LARGE SCALE GENOMIC DNA]</scope>
</reference>
<name>A0A565CEE8_9BRAS</name>
<dbReference type="Proteomes" id="UP000489600">
    <property type="component" value="Unassembled WGS sequence"/>
</dbReference>
<proteinExistence type="predicted"/>
<dbReference type="EMBL" id="CABITT030000007">
    <property type="protein sequence ID" value="VVB11989.1"/>
    <property type="molecule type" value="Genomic_DNA"/>
</dbReference>
<gene>
    <name evidence="1" type="ORF">ANE_LOCUS22433</name>
</gene>